<name>A0AA88AS83_FICCA</name>
<evidence type="ECO:0000313" key="2">
    <source>
        <dbReference type="Proteomes" id="UP001187192"/>
    </source>
</evidence>
<reference evidence="1" key="1">
    <citation type="submission" date="2023-07" db="EMBL/GenBank/DDBJ databases">
        <title>draft genome sequence of fig (Ficus carica).</title>
        <authorList>
            <person name="Takahashi T."/>
            <person name="Nishimura K."/>
        </authorList>
    </citation>
    <scope>NUCLEOTIDE SEQUENCE</scope>
</reference>
<dbReference type="EMBL" id="BTGU01000022">
    <property type="protein sequence ID" value="GMN46056.1"/>
    <property type="molecule type" value="Genomic_DNA"/>
</dbReference>
<keyword evidence="2" id="KW-1185">Reference proteome</keyword>
<protein>
    <submittedName>
        <fullName evidence="1">Uncharacterized protein</fullName>
    </submittedName>
</protein>
<gene>
    <name evidence="1" type="ORF">TIFTF001_015239</name>
</gene>
<organism evidence="1 2">
    <name type="scientific">Ficus carica</name>
    <name type="common">Common fig</name>
    <dbReference type="NCBI Taxonomy" id="3494"/>
    <lineage>
        <taxon>Eukaryota</taxon>
        <taxon>Viridiplantae</taxon>
        <taxon>Streptophyta</taxon>
        <taxon>Embryophyta</taxon>
        <taxon>Tracheophyta</taxon>
        <taxon>Spermatophyta</taxon>
        <taxon>Magnoliopsida</taxon>
        <taxon>eudicotyledons</taxon>
        <taxon>Gunneridae</taxon>
        <taxon>Pentapetalae</taxon>
        <taxon>rosids</taxon>
        <taxon>fabids</taxon>
        <taxon>Rosales</taxon>
        <taxon>Moraceae</taxon>
        <taxon>Ficeae</taxon>
        <taxon>Ficus</taxon>
    </lineage>
</organism>
<dbReference type="Proteomes" id="UP001187192">
    <property type="component" value="Unassembled WGS sequence"/>
</dbReference>
<accession>A0AA88AS83</accession>
<dbReference type="AlphaFoldDB" id="A0AA88AS83"/>
<comment type="caution">
    <text evidence="1">The sequence shown here is derived from an EMBL/GenBank/DDBJ whole genome shotgun (WGS) entry which is preliminary data.</text>
</comment>
<sequence length="84" mass="9548">MVVEIIRSTFTKGKEGGKVRHQDLLDLKGGKGNEKEAVKGERRGKREVVEGSLIVKHRDHEIATWRSDVEIAQTQRRKGRGGKW</sequence>
<proteinExistence type="predicted"/>
<evidence type="ECO:0000313" key="1">
    <source>
        <dbReference type="EMBL" id="GMN46056.1"/>
    </source>
</evidence>